<evidence type="ECO:0000256" key="7">
    <source>
        <dbReference type="ARBA" id="ARBA00022723"/>
    </source>
</evidence>
<evidence type="ECO:0000256" key="8">
    <source>
        <dbReference type="ARBA" id="ARBA00022989"/>
    </source>
</evidence>
<dbReference type="InterPro" id="IPR002401">
    <property type="entry name" value="Cyt_P450_E_grp-I"/>
</dbReference>
<dbReference type="AlphaFoldDB" id="A0A1J8PSS6"/>
<evidence type="ECO:0000256" key="4">
    <source>
        <dbReference type="ARBA" id="ARBA00010617"/>
    </source>
</evidence>
<dbReference type="GO" id="GO:0005506">
    <property type="term" value="F:iron ion binding"/>
    <property type="evidence" value="ECO:0007669"/>
    <property type="project" value="InterPro"/>
</dbReference>
<keyword evidence="9" id="KW-0560">Oxidoreductase</keyword>
<keyword evidence="11" id="KW-0503">Monooxygenase</keyword>
<dbReference type="InterPro" id="IPR001128">
    <property type="entry name" value="Cyt_P450"/>
</dbReference>
<dbReference type="InterPro" id="IPR036396">
    <property type="entry name" value="Cyt_P450_sf"/>
</dbReference>
<dbReference type="PANTHER" id="PTHR24305:SF166">
    <property type="entry name" value="CYTOCHROME P450 12A4, MITOCHONDRIAL-RELATED"/>
    <property type="match status" value="1"/>
</dbReference>
<dbReference type="PRINTS" id="PR00463">
    <property type="entry name" value="EP450I"/>
</dbReference>
<proteinExistence type="inferred from homology"/>
<dbReference type="EMBL" id="LVVM01005014">
    <property type="protein sequence ID" value="OJA11551.1"/>
    <property type="molecule type" value="Genomic_DNA"/>
</dbReference>
<comment type="cofactor">
    <cofactor evidence="1">
        <name>heme</name>
        <dbReference type="ChEBI" id="CHEBI:30413"/>
    </cofactor>
</comment>
<protein>
    <recommendedName>
        <fullName evidence="15">Cytochrome P450</fullName>
    </recommendedName>
</protein>
<evidence type="ECO:0000256" key="10">
    <source>
        <dbReference type="ARBA" id="ARBA00023004"/>
    </source>
</evidence>
<evidence type="ECO:0000256" key="9">
    <source>
        <dbReference type="ARBA" id="ARBA00023002"/>
    </source>
</evidence>
<evidence type="ECO:0000256" key="11">
    <source>
        <dbReference type="ARBA" id="ARBA00023033"/>
    </source>
</evidence>
<dbReference type="SUPFAM" id="SSF48264">
    <property type="entry name" value="Cytochrome P450"/>
    <property type="match status" value="2"/>
</dbReference>
<comment type="pathway">
    <text evidence="3">Secondary metabolite biosynthesis; terpenoid biosynthesis.</text>
</comment>
<dbReference type="GO" id="GO:0020037">
    <property type="term" value="F:heme binding"/>
    <property type="evidence" value="ECO:0007669"/>
    <property type="project" value="InterPro"/>
</dbReference>
<comment type="caution">
    <text evidence="13">The sequence shown here is derived from an EMBL/GenBank/DDBJ whole genome shotgun (WGS) entry which is preliminary data.</text>
</comment>
<gene>
    <name evidence="13" type="ORF">AZE42_10452</name>
</gene>
<keyword evidence="14" id="KW-1185">Reference proteome</keyword>
<evidence type="ECO:0000256" key="2">
    <source>
        <dbReference type="ARBA" id="ARBA00004370"/>
    </source>
</evidence>
<sequence length="125" mass="14385">MKVLLLAGYETTSVSLTWALIELSKHANVQTRLREELLMKVLLLAGYETTSISLTWALIELSKYPNVQTRLREELLVFGSDPTYDQLKANLPYLDAVVHEVLRLHPPVTEFTRLVYRLPQMTLFP</sequence>
<dbReference type="PRINTS" id="PR00385">
    <property type="entry name" value="P450"/>
</dbReference>
<evidence type="ECO:0000256" key="6">
    <source>
        <dbReference type="ARBA" id="ARBA00022692"/>
    </source>
</evidence>
<evidence type="ECO:0000313" key="13">
    <source>
        <dbReference type="EMBL" id="OJA11551.1"/>
    </source>
</evidence>
<evidence type="ECO:0008006" key="15">
    <source>
        <dbReference type="Google" id="ProtNLM"/>
    </source>
</evidence>
<keyword evidence="7" id="KW-0479">Metal-binding</keyword>
<keyword evidence="10" id="KW-0408">Iron</keyword>
<evidence type="ECO:0000313" key="14">
    <source>
        <dbReference type="Proteomes" id="UP000183567"/>
    </source>
</evidence>
<dbReference type="PANTHER" id="PTHR24305">
    <property type="entry name" value="CYTOCHROME P450"/>
    <property type="match status" value="1"/>
</dbReference>
<dbReference type="GO" id="GO:0016020">
    <property type="term" value="C:membrane"/>
    <property type="evidence" value="ECO:0007669"/>
    <property type="project" value="UniProtKB-SubCell"/>
</dbReference>
<evidence type="ECO:0000256" key="3">
    <source>
        <dbReference type="ARBA" id="ARBA00004721"/>
    </source>
</evidence>
<organism evidence="13 14">
    <name type="scientific">Rhizopogon vesiculosus</name>
    <dbReference type="NCBI Taxonomy" id="180088"/>
    <lineage>
        <taxon>Eukaryota</taxon>
        <taxon>Fungi</taxon>
        <taxon>Dikarya</taxon>
        <taxon>Basidiomycota</taxon>
        <taxon>Agaricomycotina</taxon>
        <taxon>Agaricomycetes</taxon>
        <taxon>Agaricomycetidae</taxon>
        <taxon>Boletales</taxon>
        <taxon>Suillineae</taxon>
        <taxon>Rhizopogonaceae</taxon>
        <taxon>Rhizopogon</taxon>
    </lineage>
</organism>
<dbReference type="OrthoDB" id="1470350at2759"/>
<dbReference type="GO" id="GO:0004497">
    <property type="term" value="F:monooxygenase activity"/>
    <property type="evidence" value="ECO:0007669"/>
    <property type="project" value="UniProtKB-KW"/>
</dbReference>
<accession>A0A1J8PSS6</accession>
<dbReference type="STRING" id="180088.A0A1J8PSS6"/>
<comment type="similarity">
    <text evidence="4">Belongs to the cytochrome P450 family.</text>
</comment>
<keyword evidence="6" id="KW-0812">Transmembrane</keyword>
<keyword evidence="5" id="KW-0349">Heme</keyword>
<comment type="subcellular location">
    <subcellularLocation>
        <location evidence="2">Membrane</location>
    </subcellularLocation>
</comment>
<keyword evidence="12" id="KW-0472">Membrane</keyword>
<keyword evidence="8" id="KW-1133">Transmembrane helix</keyword>
<dbReference type="Proteomes" id="UP000183567">
    <property type="component" value="Unassembled WGS sequence"/>
</dbReference>
<dbReference type="GO" id="GO:0016705">
    <property type="term" value="F:oxidoreductase activity, acting on paired donors, with incorporation or reduction of molecular oxygen"/>
    <property type="evidence" value="ECO:0007669"/>
    <property type="project" value="InterPro"/>
</dbReference>
<evidence type="ECO:0000256" key="12">
    <source>
        <dbReference type="ARBA" id="ARBA00023136"/>
    </source>
</evidence>
<dbReference type="Gene3D" id="1.10.630.10">
    <property type="entry name" value="Cytochrome P450"/>
    <property type="match status" value="2"/>
</dbReference>
<reference evidence="13 14" key="1">
    <citation type="submission" date="2016-03" db="EMBL/GenBank/DDBJ databases">
        <title>Comparative genomics of the ectomycorrhizal sister species Rhizopogon vinicolor and Rhizopogon vesiculosus (Basidiomycota: Boletales) reveals a divergence of the mating type B locus.</title>
        <authorList>
            <person name="Mujic A.B."/>
            <person name="Kuo A."/>
            <person name="Tritt A."/>
            <person name="Lipzen A."/>
            <person name="Chen C."/>
            <person name="Johnson J."/>
            <person name="Sharma A."/>
            <person name="Barry K."/>
            <person name="Grigoriev I.V."/>
            <person name="Spatafora J.W."/>
        </authorList>
    </citation>
    <scope>NUCLEOTIDE SEQUENCE [LARGE SCALE GENOMIC DNA]</scope>
    <source>
        <strain evidence="13 14">AM-OR11-056</strain>
    </source>
</reference>
<dbReference type="InterPro" id="IPR050121">
    <property type="entry name" value="Cytochrome_P450_monoxygenase"/>
</dbReference>
<dbReference type="Pfam" id="PF00067">
    <property type="entry name" value="p450"/>
    <property type="match status" value="2"/>
</dbReference>
<name>A0A1J8PSS6_9AGAM</name>
<evidence type="ECO:0000256" key="5">
    <source>
        <dbReference type="ARBA" id="ARBA00022617"/>
    </source>
</evidence>
<evidence type="ECO:0000256" key="1">
    <source>
        <dbReference type="ARBA" id="ARBA00001971"/>
    </source>
</evidence>